<evidence type="ECO:0000256" key="1">
    <source>
        <dbReference type="SAM" id="MobiDB-lite"/>
    </source>
</evidence>
<dbReference type="EMBL" id="JARBJD010000024">
    <property type="protein sequence ID" value="KAK2960182.1"/>
    <property type="molecule type" value="Genomic_DNA"/>
</dbReference>
<reference evidence="2 3" key="1">
    <citation type="journal article" date="2022" name="bioRxiv">
        <title>Genomics of Preaxostyla Flagellates Illuminates Evolutionary Transitions and the Path Towards Mitochondrial Loss.</title>
        <authorList>
            <person name="Novak L.V.F."/>
            <person name="Treitli S.C."/>
            <person name="Pyrih J."/>
            <person name="Halakuc P."/>
            <person name="Pipaliya S.V."/>
            <person name="Vacek V."/>
            <person name="Brzon O."/>
            <person name="Soukal P."/>
            <person name="Eme L."/>
            <person name="Dacks J.B."/>
            <person name="Karnkowska A."/>
            <person name="Elias M."/>
            <person name="Hampl V."/>
        </authorList>
    </citation>
    <scope>NUCLEOTIDE SEQUENCE [LARGE SCALE GENOMIC DNA]</scope>
    <source>
        <strain evidence="2">NAU3</strain>
        <tissue evidence="2">Gut</tissue>
    </source>
</reference>
<protein>
    <submittedName>
        <fullName evidence="2">Uncharacterized protein</fullName>
    </submittedName>
</protein>
<dbReference type="Proteomes" id="UP001281761">
    <property type="component" value="Unassembled WGS sequence"/>
</dbReference>
<feature type="region of interest" description="Disordered" evidence="1">
    <location>
        <begin position="83"/>
        <end position="104"/>
    </location>
</feature>
<proteinExistence type="predicted"/>
<name>A0ABQ9Y8U4_9EUKA</name>
<gene>
    <name evidence="2" type="ORF">BLNAU_4735</name>
</gene>
<keyword evidence="3" id="KW-1185">Reference proteome</keyword>
<evidence type="ECO:0000313" key="3">
    <source>
        <dbReference type="Proteomes" id="UP001281761"/>
    </source>
</evidence>
<comment type="caution">
    <text evidence="2">The sequence shown here is derived from an EMBL/GenBank/DDBJ whole genome shotgun (WGS) entry which is preliminary data.</text>
</comment>
<sequence>MITEVRAFDGQRSEPSFYQDTTTVLLAPSENNIFDPPLSQDPLTGTVLDMYMDRDTLPRGISFHSNSPTVKLCEGEEPINLSTSPVSFGSSTSPISQSSHGIGSSSHSSTFSSSLFLPSHISSLLDQSPLSQSNEFDSPEARNYISFPTAAPFPGEYLTPSLTQFQPGLGTLHPDFDSSLPNPSVFPKIFGAGDMNPDIFPLTPPEFKSEELPKPNVDKVYSPPTVISFPDKDSSLQPLSFLGYKPLVFSSPPETSPIQFPHPPKDPLPPPINTLPPELHIEYPQSLPQPRPTASVQNIVTPPSAHNTKVDMFNVQPKVKQQAPIYQPASLVVFQPAPKISQPQLLSLPFSIRNLLNQKNQDLLPYYLDLFPTMSSSSTYLGAFKHSVSIDRQTGWIACTTFPDNVFCDLRKINRLQRSFCKPGALVKFKIVLNVKSQSYFSAEQPYLVNDTDQYLTQPQNPKL</sequence>
<accession>A0ABQ9Y8U4</accession>
<evidence type="ECO:0000313" key="2">
    <source>
        <dbReference type="EMBL" id="KAK2960182.1"/>
    </source>
</evidence>
<organism evidence="2 3">
    <name type="scientific">Blattamonas nauphoetae</name>
    <dbReference type="NCBI Taxonomy" id="2049346"/>
    <lineage>
        <taxon>Eukaryota</taxon>
        <taxon>Metamonada</taxon>
        <taxon>Preaxostyla</taxon>
        <taxon>Oxymonadida</taxon>
        <taxon>Blattamonas</taxon>
    </lineage>
</organism>